<accession>J9EGG8</accession>
<dbReference type="Proteomes" id="UP000004810">
    <property type="component" value="Unassembled WGS sequence"/>
</dbReference>
<dbReference type="EMBL" id="ADBV01003784">
    <property type="protein sequence ID" value="EJW81268.1"/>
    <property type="molecule type" value="Genomic_DNA"/>
</dbReference>
<reference evidence="2" key="1">
    <citation type="submission" date="2012-08" db="EMBL/GenBank/DDBJ databases">
        <title>The Genome Sequence of Wuchereria bancrofti.</title>
        <authorList>
            <person name="Nutman T.B."/>
            <person name="Fink D.L."/>
            <person name="Russ C."/>
            <person name="Young S."/>
            <person name="Zeng Q."/>
            <person name="Koehrsen M."/>
            <person name="Alvarado L."/>
            <person name="Berlin A."/>
            <person name="Chapman S.B."/>
            <person name="Chen Z."/>
            <person name="Freedman E."/>
            <person name="Gellesch M."/>
            <person name="Goldberg J."/>
            <person name="Griggs A."/>
            <person name="Gujja S."/>
            <person name="Heilman E.R."/>
            <person name="Heiman D."/>
            <person name="Hepburn T."/>
            <person name="Howarth C."/>
            <person name="Jen D."/>
            <person name="Larson L."/>
            <person name="Lewis B."/>
            <person name="Mehta T."/>
            <person name="Park D."/>
            <person name="Pearson M."/>
            <person name="Roberts A."/>
            <person name="Saif S."/>
            <person name="Shea T."/>
            <person name="Shenoy N."/>
            <person name="Sisk P."/>
            <person name="Stolte C."/>
            <person name="Sykes S."/>
            <person name="Walk T."/>
            <person name="White J."/>
            <person name="Yandava C."/>
            <person name="Haas B."/>
            <person name="Henn M.R."/>
            <person name="Nusbaum C."/>
            <person name="Birren B."/>
        </authorList>
    </citation>
    <scope>NUCLEOTIDE SEQUENCE [LARGE SCALE GENOMIC DNA]</scope>
    <source>
        <strain evidence="2">NA</strain>
    </source>
</reference>
<name>J9EGG8_WUCBA</name>
<feature type="non-terminal residue" evidence="1">
    <location>
        <position position="1"/>
    </location>
</feature>
<evidence type="ECO:0000313" key="1">
    <source>
        <dbReference type="EMBL" id="EJW81268.1"/>
    </source>
</evidence>
<evidence type="ECO:0000313" key="2">
    <source>
        <dbReference type="Proteomes" id="UP000004810"/>
    </source>
</evidence>
<comment type="caution">
    <text evidence="1">The sequence shown here is derived from an EMBL/GenBank/DDBJ whole genome shotgun (WGS) entry which is preliminary data.</text>
</comment>
<gene>
    <name evidence="1" type="ORF">WUBG_07824</name>
</gene>
<proteinExistence type="predicted"/>
<sequence length="87" mass="9666">VEVVVGQLEVLVVSAVIPISKATEFLALIVNRKDTIRIHQVVDFSAVQVAVAHQDTVGCLERNDLQTFIRSSHTRANKPLKTRFICI</sequence>
<dbReference type="AlphaFoldDB" id="J9EGG8"/>
<protein>
    <submittedName>
        <fullName evidence="1">Uncharacterized protein</fullName>
    </submittedName>
</protein>
<organism evidence="1 2">
    <name type="scientific">Wuchereria bancrofti</name>
    <dbReference type="NCBI Taxonomy" id="6293"/>
    <lineage>
        <taxon>Eukaryota</taxon>
        <taxon>Metazoa</taxon>
        <taxon>Ecdysozoa</taxon>
        <taxon>Nematoda</taxon>
        <taxon>Chromadorea</taxon>
        <taxon>Rhabditida</taxon>
        <taxon>Spirurina</taxon>
        <taxon>Spiruromorpha</taxon>
        <taxon>Filarioidea</taxon>
        <taxon>Onchocercidae</taxon>
        <taxon>Wuchereria</taxon>
    </lineage>
</organism>